<accession>A0ABR1YD94</accession>
<dbReference type="EMBL" id="JBBWRZ010000011">
    <property type="protein sequence ID" value="KAK8226155.1"/>
    <property type="molecule type" value="Genomic_DNA"/>
</dbReference>
<feature type="region of interest" description="Disordered" evidence="2">
    <location>
        <begin position="89"/>
        <end position="161"/>
    </location>
</feature>
<protein>
    <submittedName>
        <fullName evidence="3">Uncharacterized protein</fullName>
    </submittedName>
</protein>
<name>A0ABR1YD94_9PEZI</name>
<sequence>MIVRSVAWGEVAGRRGWSCCMSCGRGKCEAFGSSDFELDAAVEYHDTAGSSGAGLVCDRERFCDLASGSEIKHPDEVVSNFEFEKIVGKMPPESSSEGEKPSATPTPTTSNCGSAPDTGEVEEPEEGEAATSTLESAPACSQRPTALHNFEDPSRESWEHEHEKRAALEGADSFQFISSSSVVLASIPGQILREIVGGNIAKAANSPDSEVGEITRFYKSSCDPGPNNLGRPGIYVLALVDQNGDAPTPADLTKIARMMGVRPLGINEIDKESEVLQQTNVARWRGSSYRDKGRTFLATEAKLKEPEPGDEASVQDFVKNVLENMAEITNQDTPLGRPIQYFGYVGNPTSRIDQHLDHVRSSCVMSLAESVAFNLWMSGEIDHECMLQGFAICFLSDAGDAGVAEIVLSCIGDGYTESGWGFAYTGAGEIDENSNSLEDGHWVDFSDWVEKNTPMVMNLEAEQQRLVEKDEAYKRAEKVEWYIENKETIRRNLSEALERYQKTRDKWQDAMLKSAAEKKEQLKKIVDKRMEEWKADLEKRVEDARAGFDWEGFEGLDVDSEDDEDAKKYLEKGEN</sequence>
<organism evidence="3 4">
    <name type="scientific">Phyllosticta capitalensis</name>
    <dbReference type="NCBI Taxonomy" id="121624"/>
    <lineage>
        <taxon>Eukaryota</taxon>
        <taxon>Fungi</taxon>
        <taxon>Dikarya</taxon>
        <taxon>Ascomycota</taxon>
        <taxon>Pezizomycotina</taxon>
        <taxon>Dothideomycetes</taxon>
        <taxon>Dothideomycetes incertae sedis</taxon>
        <taxon>Botryosphaeriales</taxon>
        <taxon>Phyllostictaceae</taxon>
        <taxon>Phyllosticta</taxon>
    </lineage>
</organism>
<comment type="caution">
    <text evidence="3">The sequence shown here is derived from an EMBL/GenBank/DDBJ whole genome shotgun (WGS) entry which is preliminary data.</text>
</comment>
<feature type="compositionally biased region" description="Acidic residues" evidence="2">
    <location>
        <begin position="119"/>
        <end position="128"/>
    </location>
</feature>
<evidence type="ECO:0000256" key="2">
    <source>
        <dbReference type="SAM" id="MobiDB-lite"/>
    </source>
</evidence>
<keyword evidence="4" id="KW-1185">Reference proteome</keyword>
<reference evidence="3 4" key="1">
    <citation type="submission" date="2024-04" db="EMBL/GenBank/DDBJ databases">
        <title>Phyllosticta paracitricarpa is synonymous to the EU quarantine fungus P. citricarpa based on phylogenomic analyses.</title>
        <authorList>
            <consortium name="Lawrence Berkeley National Laboratory"/>
            <person name="Van Ingen-Buijs V.A."/>
            <person name="Van Westerhoven A.C."/>
            <person name="Haridas S."/>
            <person name="Skiadas P."/>
            <person name="Martin F."/>
            <person name="Groenewald J.Z."/>
            <person name="Crous P.W."/>
            <person name="Seidl M.F."/>
        </authorList>
    </citation>
    <scope>NUCLEOTIDE SEQUENCE [LARGE SCALE GENOMIC DNA]</scope>
    <source>
        <strain evidence="3 4">CBS 123374</strain>
    </source>
</reference>
<gene>
    <name evidence="3" type="ORF">HDK90DRAFT_514583</name>
</gene>
<feature type="compositionally biased region" description="Basic and acidic residues" evidence="2">
    <location>
        <begin position="565"/>
        <end position="575"/>
    </location>
</feature>
<dbReference type="Proteomes" id="UP001492380">
    <property type="component" value="Unassembled WGS sequence"/>
</dbReference>
<feature type="region of interest" description="Disordered" evidence="2">
    <location>
        <begin position="556"/>
        <end position="575"/>
    </location>
</feature>
<feature type="compositionally biased region" description="Basic and acidic residues" evidence="2">
    <location>
        <begin position="149"/>
        <end position="161"/>
    </location>
</feature>
<feature type="coiled-coil region" evidence="1">
    <location>
        <begin position="459"/>
        <end position="536"/>
    </location>
</feature>
<feature type="compositionally biased region" description="Polar residues" evidence="2">
    <location>
        <begin position="103"/>
        <end position="113"/>
    </location>
</feature>
<evidence type="ECO:0000313" key="4">
    <source>
        <dbReference type="Proteomes" id="UP001492380"/>
    </source>
</evidence>
<proteinExistence type="predicted"/>
<evidence type="ECO:0000313" key="3">
    <source>
        <dbReference type="EMBL" id="KAK8226155.1"/>
    </source>
</evidence>
<keyword evidence="1" id="KW-0175">Coiled coil</keyword>
<evidence type="ECO:0000256" key="1">
    <source>
        <dbReference type="SAM" id="Coils"/>
    </source>
</evidence>